<keyword evidence="2" id="KW-1185">Reference proteome</keyword>
<organism evidence="1 2">
    <name type="scientific">Pinibacter aurantiacus</name>
    <dbReference type="NCBI Taxonomy" id="2851599"/>
    <lineage>
        <taxon>Bacteria</taxon>
        <taxon>Pseudomonadati</taxon>
        <taxon>Bacteroidota</taxon>
        <taxon>Chitinophagia</taxon>
        <taxon>Chitinophagales</taxon>
        <taxon>Chitinophagaceae</taxon>
        <taxon>Pinibacter</taxon>
    </lineage>
</organism>
<dbReference type="InterPro" id="IPR008183">
    <property type="entry name" value="Aldose_1/G6P_1-epimerase"/>
</dbReference>
<dbReference type="Pfam" id="PF01263">
    <property type="entry name" value="Aldose_epim"/>
    <property type="match status" value="1"/>
</dbReference>
<protein>
    <submittedName>
        <fullName evidence="1">Aldose 1-epimerase</fullName>
    </submittedName>
</protein>
<dbReference type="PANTHER" id="PTHR10091:SF0">
    <property type="entry name" value="GALACTOSE MUTAROTASE"/>
    <property type="match status" value="1"/>
</dbReference>
<dbReference type="EMBL" id="JAHSPG010000002">
    <property type="protein sequence ID" value="MBV4356250.1"/>
    <property type="molecule type" value="Genomic_DNA"/>
</dbReference>
<dbReference type="GO" id="GO:0006006">
    <property type="term" value="P:glucose metabolic process"/>
    <property type="evidence" value="ECO:0007669"/>
    <property type="project" value="TreeGrafter"/>
</dbReference>
<dbReference type="PANTHER" id="PTHR10091">
    <property type="entry name" value="ALDOSE-1-EPIMERASE"/>
    <property type="match status" value="1"/>
</dbReference>
<accession>A0A9E2W1M2</accession>
<dbReference type="AlphaFoldDB" id="A0A9E2W1M2"/>
<evidence type="ECO:0000313" key="1">
    <source>
        <dbReference type="EMBL" id="MBV4356250.1"/>
    </source>
</evidence>
<dbReference type="GO" id="GO:0004034">
    <property type="term" value="F:aldose 1-epimerase activity"/>
    <property type="evidence" value="ECO:0007669"/>
    <property type="project" value="TreeGrafter"/>
</dbReference>
<dbReference type="Proteomes" id="UP000812270">
    <property type="component" value="Unassembled WGS sequence"/>
</dbReference>
<name>A0A9E2W1M2_9BACT</name>
<sequence length="318" mass="35582">MSFSTYQQEENGLSLIVLEDKQTGTTASILPAYGAMLHSFDIPLKNQGKLNVIANYADQKDIDTDLATSFKSSKLSPFACRIADGKYTFNGQLFEFPNKFQDGTAIHGLLFNKPFEVTAQHADEKGASVTLQYKYNNENEGYPYQYTCEVTYSLSSPNTLELKTVVTNNSGTTIPMQDGWHPYFTLGNDVNDCLLQFHGENIIEFNEKLVPTGKQIEYSEFNAPKLLNEKELDNCFSLRSVKNEPAAIFSNPRNGVSVSLWPDESYPFLQIYTPPHRKSLAIENLSAAPDSFNNKMGLVLLPAGESKTFTVKYQAIQK</sequence>
<dbReference type="RefSeq" id="WP_217789810.1">
    <property type="nucleotide sequence ID" value="NZ_JAHSPG010000002.1"/>
</dbReference>
<gene>
    <name evidence="1" type="ORF">KTO63_03755</name>
</gene>
<reference evidence="1" key="1">
    <citation type="submission" date="2021-06" db="EMBL/GenBank/DDBJ databases">
        <authorList>
            <person name="Huq M.A."/>
        </authorList>
    </citation>
    <scope>NUCLEOTIDE SEQUENCE</scope>
    <source>
        <strain evidence="1">MAH-26</strain>
    </source>
</reference>
<comment type="caution">
    <text evidence="1">The sequence shown here is derived from an EMBL/GenBank/DDBJ whole genome shotgun (WGS) entry which is preliminary data.</text>
</comment>
<evidence type="ECO:0000313" key="2">
    <source>
        <dbReference type="Proteomes" id="UP000812270"/>
    </source>
</evidence>
<proteinExistence type="predicted"/>
<dbReference type="GO" id="GO:0033499">
    <property type="term" value="P:galactose catabolic process via UDP-galactose, Leloir pathway"/>
    <property type="evidence" value="ECO:0007669"/>
    <property type="project" value="TreeGrafter"/>
</dbReference>
<dbReference type="CDD" id="cd01081">
    <property type="entry name" value="Aldose_epim"/>
    <property type="match status" value="1"/>
</dbReference>